<dbReference type="GO" id="GO:0000462">
    <property type="term" value="P:maturation of SSU-rRNA from tricistronic rRNA transcript (SSU-rRNA, 5.8S rRNA, LSU-rRNA)"/>
    <property type="evidence" value="ECO:0007669"/>
    <property type="project" value="TreeGrafter"/>
</dbReference>
<dbReference type="Proteomes" id="UP000196694">
    <property type="component" value="Unassembled WGS sequence"/>
</dbReference>
<evidence type="ECO:0000313" key="7">
    <source>
        <dbReference type="EMBL" id="OWJ55187.1"/>
    </source>
</evidence>
<dbReference type="HAMAP" id="MF_00532_A">
    <property type="entry name" value="Ribosomal_uS9_A"/>
    <property type="match status" value="1"/>
</dbReference>
<comment type="caution">
    <text evidence="7">The sequence shown here is derived from an EMBL/GenBank/DDBJ whole genome shotgun (WGS) entry which is preliminary data.</text>
</comment>
<dbReference type="GO" id="GO:0003723">
    <property type="term" value="F:RNA binding"/>
    <property type="evidence" value="ECO:0007669"/>
    <property type="project" value="TreeGrafter"/>
</dbReference>
<dbReference type="GO" id="GO:0003735">
    <property type="term" value="F:structural constituent of ribosome"/>
    <property type="evidence" value="ECO:0007669"/>
    <property type="project" value="UniProtKB-UniRule"/>
</dbReference>
<dbReference type="InterPro" id="IPR014721">
    <property type="entry name" value="Ribsml_uS5_D2-typ_fold_subgr"/>
</dbReference>
<evidence type="ECO:0000256" key="3">
    <source>
        <dbReference type="ARBA" id="ARBA00023274"/>
    </source>
</evidence>
<dbReference type="GeneID" id="26100366"/>
<dbReference type="PANTHER" id="PTHR21569:SF16">
    <property type="entry name" value="RIBOSOMAL PROTEIN S16"/>
    <property type="match status" value="1"/>
</dbReference>
<evidence type="ECO:0000256" key="2">
    <source>
        <dbReference type="ARBA" id="ARBA00022980"/>
    </source>
</evidence>
<reference evidence="7 8" key="1">
    <citation type="submission" date="2017-05" db="EMBL/GenBank/DDBJ databases">
        <title>The draft genome of the hyperthermophilic archaeon 'Pyrodictium delaneyi strain Hulk', an iron and nitrate reducer, reveals the capacity for sulfate reduction.</title>
        <authorList>
            <person name="Demey L.M."/>
            <person name="Miller C."/>
            <person name="Manzella M."/>
            <person name="Reguera G."/>
            <person name="Kashefi K."/>
        </authorList>
    </citation>
    <scope>NUCLEOTIDE SEQUENCE [LARGE SCALE GENOMIC DNA]</scope>
    <source>
        <strain evidence="7 8">Hulk</strain>
    </source>
</reference>
<dbReference type="PROSITE" id="PS00360">
    <property type="entry name" value="RIBOSOMAL_S9"/>
    <property type="match status" value="1"/>
</dbReference>
<evidence type="ECO:0000256" key="6">
    <source>
        <dbReference type="SAM" id="MobiDB-lite"/>
    </source>
</evidence>
<dbReference type="RefSeq" id="WP_055410965.1">
    <property type="nucleotide sequence ID" value="NZ_CP013011.1"/>
</dbReference>
<dbReference type="InterPro" id="IPR000754">
    <property type="entry name" value="Ribosomal_uS9"/>
</dbReference>
<dbReference type="OrthoDB" id="52677at2157"/>
<proteinExistence type="inferred from homology"/>
<comment type="similarity">
    <text evidence="1 4 5">Belongs to the universal ribosomal protein uS9 family.</text>
</comment>
<keyword evidence="2 4" id="KW-0689">Ribosomal protein</keyword>
<keyword evidence="8" id="KW-1185">Reference proteome</keyword>
<dbReference type="InterPro" id="IPR020568">
    <property type="entry name" value="Ribosomal_Su5_D2-typ_SF"/>
</dbReference>
<name>A0A211YQS6_9CREN</name>
<dbReference type="GO" id="GO:0006412">
    <property type="term" value="P:translation"/>
    <property type="evidence" value="ECO:0007669"/>
    <property type="project" value="UniProtKB-UniRule"/>
</dbReference>
<gene>
    <name evidence="4" type="primary">rps9</name>
    <name evidence="7" type="ORF">Pdsh_03375</name>
</gene>
<dbReference type="InterPro" id="IPR019958">
    <property type="entry name" value="Ribosomal_uS9_archaeal"/>
</dbReference>
<sequence>MPRLLGAYVQAEKPIRIVISSGRRKTSIARAVIKPGKGRVWINGVPIEIWPIEMARWKMMEPLLLAGQDIANSVDIRVTVKGGGYMSQADAVRMAIARGLVAYTGSEELRKIYEEYDRSMLAGDPRQTEPEKPMRRSARRRWQKSYR</sequence>
<keyword evidence="3 4" id="KW-0687">Ribonucleoprotein</keyword>
<evidence type="ECO:0000313" key="8">
    <source>
        <dbReference type="Proteomes" id="UP000196694"/>
    </source>
</evidence>
<dbReference type="NCBIfam" id="TIGR03627">
    <property type="entry name" value="uS9_arch"/>
    <property type="match status" value="1"/>
</dbReference>
<dbReference type="PANTHER" id="PTHR21569">
    <property type="entry name" value="RIBOSOMAL PROTEIN S9"/>
    <property type="match status" value="1"/>
</dbReference>
<dbReference type="Gene3D" id="3.30.230.10">
    <property type="match status" value="1"/>
</dbReference>
<feature type="region of interest" description="Disordered" evidence="6">
    <location>
        <begin position="121"/>
        <end position="147"/>
    </location>
</feature>
<dbReference type="GO" id="GO:0022627">
    <property type="term" value="C:cytosolic small ribosomal subunit"/>
    <property type="evidence" value="ECO:0007669"/>
    <property type="project" value="UniProtKB-UniRule"/>
</dbReference>
<dbReference type="SUPFAM" id="SSF54211">
    <property type="entry name" value="Ribosomal protein S5 domain 2-like"/>
    <property type="match status" value="1"/>
</dbReference>
<dbReference type="EMBL" id="NCQP01000002">
    <property type="protein sequence ID" value="OWJ55187.1"/>
    <property type="molecule type" value="Genomic_DNA"/>
</dbReference>
<dbReference type="InterPro" id="IPR020574">
    <property type="entry name" value="Ribosomal_uS9_CS"/>
</dbReference>
<protein>
    <recommendedName>
        <fullName evidence="4">Small ribosomal subunit protein uS9</fullName>
    </recommendedName>
</protein>
<evidence type="ECO:0000256" key="4">
    <source>
        <dbReference type="HAMAP-Rule" id="MF_00532"/>
    </source>
</evidence>
<organism evidence="7 8">
    <name type="scientific">Pyrodictium delaneyi</name>
    <dbReference type="NCBI Taxonomy" id="1273541"/>
    <lineage>
        <taxon>Archaea</taxon>
        <taxon>Thermoproteota</taxon>
        <taxon>Thermoprotei</taxon>
        <taxon>Desulfurococcales</taxon>
        <taxon>Pyrodictiaceae</taxon>
        <taxon>Pyrodictium</taxon>
    </lineage>
</organism>
<dbReference type="NCBIfam" id="NF001749">
    <property type="entry name" value="PRK00474.1"/>
    <property type="match status" value="1"/>
</dbReference>
<evidence type="ECO:0000256" key="1">
    <source>
        <dbReference type="ARBA" id="ARBA00005251"/>
    </source>
</evidence>
<dbReference type="AlphaFoldDB" id="A0A211YQS6"/>
<dbReference type="Pfam" id="PF00380">
    <property type="entry name" value="Ribosomal_S9"/>
    <property type="match status" value="1"/>
</dbReference>
<feature type="compositionally biased region" description="Basic residues" evidence="6">
    <location>
        <begin position="135"/>
        <end position="147"/>
    </location>
</feature>
<accession>A0A211YQS6</accession>
<evidence type="ECO:0000256" key="5">
    <source>
        <dbReference type="RuleBase" id="RU003815"/>
    </source>
</evidence>
<dbReference type="FunFam" id="3.30.230.10:FF:000051">
    <property type="entry name" value="30S ribosomal protein S9"/>
    <property type="match status" value="1"/>
</dbReference>